<dbReference type="InterPro" id="IPR008979">
    <property type="entry name" value="Galactose-bd-like_sf"/>
</dbReference>
<gene>
    <name evidence="3" type="ORF">A3A90_00345</name>
</gene>
<keyword evidence="1" id="KW-0812">Transmembrane</keyword>
<evidence type="ECO:0000256" key="1">
    <source>
        <dbReference type="SAM" id="Phobius"/>
    </source>
</evidence>
<reference evidence="3 4" key="1">
    <citation type="journal article" date="2016" name="Nat. Commun.">
        <title>Thousands of microbial genomes shed light on interconnected biogeochemical processes in an aquifer system.</title>
        <authorList>
            <person name="Anantharaman K."/>
            <person name="Brown C.T."/>
            <person name="Hug L.A."/>
            <person name="Sharon I."/>
            <person name="Castelle C.J."/>
            <person name="Probst A.J."/>
            <person name="Thomas B.C."/>
            <person name="Singh A."/>
            <person name="Wilkins M.J."/>
            <person name="Karaoz U."/>
            <person name="Brodie E.L."/>
            <person name="Williams K.H."/>
            <person name="Hubbard S.S."/>
            <person name="Banfield J.F."/>
        </authorList>
    </citation>
    <scope>NUCLEOTIDE SEQUENCE [LARGE SCALE GENOMIC DNA]</scope>
</reference>
<sequence>MYSEKTNKRNKIKKAVTSFLLFSFLFTQLLAIVPVSVSANNVEQLPVCDPTVNLVKNGSFENPVINNSWDIFSSIPNWSIDWLAGPNSFEDATRPSTPFFEIQKNVDGWLPAEGIQYAELDTDWGGPSNDSLYGEPASVTIWQNIETVSGVTYKLSFDFSARPSTPSSDNMLEVKWNNSSVGSTMTASGESISNTNWDTHTFEILADSNNTELRFTDLGTPNSLGTFIDNVSVTCVVPEVPPNTYCPDGGDISYEKFLEAKDAGLIDFSINPSTNSATAVISNETGCTIPMSLSSYKVFDPLPKLSTQQLFDRTDLVSATSSTTFEVSLPDCMAQIDLWYGLAPTTLLDSNPYGNPPPPVVIDWAFTNENNFCLNGPTNAPICLIPSSNVDSLDDTTKEEIGAPYIPSELTIGEIIENAGYLGVDVLEDQTQYQIWQSEKDNTSINVKFLDEYTAQNFVFGYYQKGDVNSFVPVFRSGEVAEYASTDEFVKGQDINLNIENLDMIGFAIFTGSGKQLFTTENSLNGGEDHTLVYHVDDNKYILGFEDLPLGNSDKDYQDVAVLVTVLSCSFEEENTPPTINLIGANPLQLILGSDFTDPGATATDTEDGDLTSEIIVDGTVATTTLGTYTLTYSVYDSEGLGATTTREVIVYEENNPPVNTPPVVILIGDDPLEWELNTPFVDPGATYTDAEDDDDTLATTTTGTVDTAVVGPYILTYSVYDSGGLGATTTREVNVVETPVVPPVTPPSGGGGGGGGGGIGGHRRDISNLLAPQGEILGATSCLYLIDYVKIDWKNDPIEVLKVQSFLNVFEDESLSLTGIYNQATFDAVARFQTKYASDILTPWGDNVTTGFVYILTKKKINEIYCNTLYPISQADQNEIDSFRTFGQNNPNVVGGNSNTGYIFAPDNASNVLYNNNSTKVDGSDSPVVKLKDNASTSDSILKNVAVSLFAFPKKIFTDRGAVSVILLLILIAAIVTVARLFAGSGPKSGPDGNSPISPIAKKDNNKKDAPVIILPGVLPDEEIIIENPEEGLDEIIDDLPAK</sequence>
<dbReference type="AlphaFoldDB" id="A0A1G2U0X0"/>
<proteinExistence type="predicted"/>
<organism evidence="3 4">
    <name type="scientific">Candidatus Zambryskibacteria bacterium RIFCSPLOWO2_01_FULL_35_19</name>
    <dbReference type="NCBI Taxonomy" id="1802757"/>
    <lineage>
        <taxon>Bacteria</taxon>
        <taxon>Candidatus Zambryskiibacteriota</taxon>
    </lineage>
</organism>
<name>A0A1G2U0X0_9BACT</name>
<feature type="domain" description="Pesticidal crystal protein Cry22Aa Ig-like" evidence="2">
    <location>
        <begin position="580"/>
        <end position="651"/>
    </location>
</feature>
<dbReference type="Gene3D" id="2.60.120.260">
    <property type="entry name" value="Galactose-binding domain-like"/>
    <property type="match status" value="1"/>
</dbReference>
<accession>A0A1G2U0X0</accession>
<dbReference type="EMBL" id="MHWA01000003">
    <property type="protein sequence ID" value="OHB02482.1"/>
    <property type="molecule type" value="Genomic_DNA"/>
</dbReference>
<evidence type="ECO:0000313" key="3">
    <source>
        <dbReference type="EMBL" id="OHB02482.1"/>
    </source>
</evidence>
<evidence type="ECO:0000259" key="2">
    <source>
        <dbReference type="Pfam" id="PF16403"/>
    </source>
</evidence>
<feature type="domain" description="Pesticidal crystal protein Cry22Aa Ig-like" evidence="2">
    <location>
        <begin position="667"/>
        <end position="736"/>
    </location>
</feature>
<dbReference type="Proteomes" id="UP000178404">
    <property type="component" value="Unassembled WGS sequence"/>
</dbReference>
<dbReference type="Gene3D" id="2.60.40.10">
    <property type="entry name" value="Immunoglobulins"/>
    <property type="match status" value="2"/>
</dbReference>
<feature type="transmembrane region" description="Helical" evidence="1">
    <location>
        <begin position="963"/>
        <end position="984"/>
    </location>
</feature>
<evidence type="ECO:0000313" key="4">
    <source>
        <dbReference type="Proteomes" id="UP000178404"/>
    </source>
</evidence>
<comment type="caution">
    <text evidence="3">The sequence shown here is derived from an EMBL/GenBank/DDBJ whole genome shotgun (WGS) entry which is preliminary data.</text>
</comment>
<dbReference type="SUPFAM" id="SSF49785">
    <property type="entry name" value="Galactose-binding domain-like"/>
    <property type="match status" value="1"/>
</dbReference>
<dbReference type="InterPro" id="IPR013783">
    <property type="entry name" value="Ig-like_fold"/>
</dbReference>
<dbReference type="Pfam" id="PF16403">
    <property type="entry name" value="Bact_surface_Ig-like"/>
    <property type="match status" value="2"/>
</dbReference>
<keyword evidence="1" id="KW-1133">Transmembrane helix</keyword>
<protein>
    <recommendedName>
        <fullName evidence="2">Pesticidal crystal protein Cry22Aa Ig-like domain-containing protein</fullName>
    </recommendedName>
</protein>
<keyword evidence="1" id="KW-0472">Membrane</keyword>
<dbReference type="InterPro" id="IPR032179">
    <property type="entry name" value="Cry22Aa_Ig-like"/>
</dbReference>